<dbReference type="Pfam" id="PF02800">
    <property type="entry name" value="Gp_dh_C"/>
    <property type="match status" value="1"/>
</dbReference>
<keyword evidence="7" id="KW-0862">Zinc</keyword>
<keyword evidence="7" id="KW-0479">Metal-binding</keyword>
<proteinExistence type="inferred from homology"/>
<reference evidence="9" key="2">
    <citation type="submission" date="2022-01" db="EMBL/GenBank/DDBJ databases">
        <authorList>
            <person name="Yamashiro T."/>
            <person name="Shiraishi A."/>
            <person name="Satake H."/>
            <person name="Nakayama K."/>
        </authorList>
    </citation>
    <scope>NUCLEOTIDE SEQUENCE</scope>
</reference>
<evidence type="ECO:0000313" key="10">
    <source>
        <dbReference type="Proteomes" id="UP001151760"/>
    </source>
</evidence>
<accession>A0ABQ5H8L6</accession>
<keyword evidence="7" id="KW-0863">Zinc-finger</keyword>
<dbReference type="Proteomes" id="UP001151760">
    <property type="component" value="Unassembled WGS sequence"/>
</dbReference>
<dbReference type="Gene3D" id="4.10.60.10">
    <property type="entry name" value="Zinc finger, CCHC-type"/>
    <property type="match status" value="1"/>
</dbReference>
<dbReference type="SUPFAM" id="SSF57756">
    <property type="entry name" value="Retrovirus zinc finger-like domains"/>
    <property type="match status" value="1"/>
</dbReference>
<reference evidence="9" key="1">
    <citation type="journal article" date="2022" name="Int. J. Mol. Sci.">
        <title>Draft Genome of Tanacetum Coccineum: Genomic Comparison of Closely Related Tanacetum-Family Plants.</title>
        <authorList>
            <person name="Yamashiro T."/>
            <person name="Shiraishi A."/>
            <person name="Nakayama K."/>
            <person name="Satake H."/>
        </authorList>
    </citation>
    <scope>NUCLEOTIDE SEQUENCE</scope>
</reference>
<evidence type="ECO:0000256" key="3">
    <source>
        <dbReference type="ARBA" id="ARBA00013119"/>
    </source>
</evidence>
<keyword evidence="5" id="KW-0520">NAD</keyword>
<feature type="domain" description="CCHC-type" evidence="8">
    <location>
        <begin position="333"/>
        <end position="348"/>
    </location>
</feature>
<keyword evidence="10" id="KW-1185">Reference proteome</keyword>
<keyword evidence="6" id="KW-0324">Glycolysis</keyword>
<evidence type="ECO:0000259" key="8">
    <source>
        <dbReference type="PROSITE" id="PS50158"/>
    </source>
</evidence>
<evidence type="ECO:0000256" key="1">
    <source>
        <dbReference type="ARBA" id="ARBA00004869"/>
    </source>
</evidence>
<dbReference type="InterPro" id="IPR020831">
    <property type="entry name" value="GlycerAld/Erythrose_P_DH"/>
</dbReference>
<evidence type="ECO:0000256" key="5">
    <source>
        <dbReference type="ARBA" id="ARBA00023027"/>
    </source>
</evidence>
<dbReference type="EC" id="1.2.1.12" evidence="3"/>
<evidence type="ECO:0000313" key="9">
    <source>
        <dbReference type="EMBL" id="GJT84058.1"/>
    </source>
</evidence>
<dbReference type="SUPFAM" id="SSF55347">
    <property type="entry name" value="Glyceraldehyde-3-phosphate dehydrogenase-like, C-terminal domain"/>
    <property type="match status" value="1"/>
</dbReference>
<comment type="pathway">
    <text evidence="1">Carbohydrate degradation; glycolysis; pyruvate from D-glyceraldehyde 3-phosphate: step 1/5.</text>
</comment>
<organism evidence="9 10">
    <name type="scientific">Tanacetum coccineum</name>
    <dbReference type="NCBI Taxonomy" id="301880"/>
    <lineage>
        <taxon>Eukaryota</taxon>
        <taxon>Viridiplantae</taxon>
        <taxon>Streptophyta</taxon>
        <taxon>Embryophyta</taxon>
        <taxon>Tracheophyta</taxon>
        <taxon>Spermatophyta</taxon>
        <taxon>Magnoliopsida</taxon>
        <taxon>eudicotyledons</taxon>
        <taxon>Gunneridae</taxon>
        <taxon>Pentapetalae</taxon>
        <taxon>asterids</taxon>
        <taxon>campanulids</taxon>
        <taxon>Asterales</taxon>
        <taxon>Asteraceae</taxon>
        <taxon>Asteroideae</taxon>
        <taxon>Anthemideae</taxon>
        <taxon>Anthemidinae</taxon>
        <taxon>Tanacetum</taxon>
    </lineage>
</organism>
<dbReference type="Gene3D" id="3.30.360.10">
    <property type="entry name" value="Dihydrodipicolinate Reductase, domain 2"/>
    <property type="match status" value="1"/>
</dbReference>
<sequence length="370" mass="42887">MRGLQSEPLILCLVHQPIRIHRIAKVELAVYEVGLRDSDGYKRVNGVKGKWKAGTNHAVGKVLQSINGKLIRISFCVLTVDVSVIDLTLRLEQKATYKQTKAAANSHQQSLADAGSETRPPMFERGSYVLWSSRFMRYINRTCKNAKDMRERVRRLMQGTDLSEQERHSRFMNKFDKFTFEAEESLTYVYECFSRLKNDMDQNKITPINMGVNTKFLNSLQPQWNKYVTNVCLTKKLKDDHYDVLFDHLHQYEVIVNVSRAKRVAKIHDPLALVANTYEHYSTPTNNRLRTYSNTKNQAIVKADRVDIQSKNVEWPRILRTTTNSKNGPNVQCYNCNAKGHYARDCPKPRVRNSKYFQEQMLLAKKDEAC</sequence>
<dbReference type="InterPro" id="IPR001878">
    <property type="entry name" value="Znf_CCHC"/>
</dbReference>
<dbReference type="PANTHER" id="PTHR10836:SF112">
    <property type="entry name" value="GLYCERALDEHYDE-3-PHOSPHATE DEHYDROGENASE GAPC1, CYTOSOLIC-RELATED"/>
    <property type="match status" value="1"/>
</dbReference>
<evidence type="ECO:0000256" key="6">
    <source>
        <dbReference type="ARBA" id="ARBA00023152"/>
    </source>
</evidence>
<evidence type="ECO:0000256" key="4">
    <source>
        <dbReference type="ARBA" id="ARBA00023002"/>
    </source>
</evidence>
<gene>
    <name evidence="9" type="ORF">Tco_1058400</name>
</gene>
<dbReference type="SMART" id="SM00343">
    <property type="entry name" value="ZnF_C2HC"/>
    <property type="match status" value="1"/>
</dbReference>
<comment type="caution">
    <text evidence="9">The sequence shown here is derived from an EMBL/GenBank/DDBJ whole genome shotgun (WGS) entry which is preliminary data.</text>
</comment>
<name>A0ABQ5H8L6_9ASTR</name>
<protein>
    <recommendedName>
        <fullName evidence="3">glyceraldehyde-3-phosphate dehydrogenase (phosphorylating)</fullName>
        <ecNumber evidence="3">1.2.1.12</ecNumber>
    </recommendedName>
</protein>
<keyword evidence="4" id="KW-0560">Oxidoreductase</keyword>
<dbReference type="EMBL" id="BQNB010019320">
    <property type="protein sequence ID" value="GJT84058.1"/>
    <property type="molecule type" value="Genomic_DNA"/>
</dbReference>
<dbReference type="Pfam" id="PF00098">
    <property type="entry name" value="zf-CCHC"/>
    <property type="match status" value="1"/>
</dbReference>
<dbReference type="InterPro" id="IPR036875">
    <property type="entry name" value="Znf_CCHC_sf"/>
</dbReference>
<evidence type="ECO:0000256" key="2">
    <source>
        <dbReference type="ARBA" id="ARBA00007406"/>
    </source>
</evidence>
<dbReference type="InterPro" id="IPR020829">
    <property type="entry name" value="GlycerAld_3-P_DH_cat"/>
</dbReference>
<comment type="similarity">
    <text evidence="2">Belongs to the glyceraldehyde-3-phosphate dehydrogenase family.</text>
</comment>
<evidence type="ECO:0000256" key="7">
    <source>
        <dbReference type="PROSITE-ProRule" id="PRU00047"/>
    </source>
</evidence>
<dbReference type="PANTHER" id="PTHR10836">
    <property type="entry name" value="GLYCERALDEHYDE 3-PHOSPHATE DEHYDROGENASE"/>
    <property type="match status" value="1"/>
</dbReference>
<dbReference type="PROSITE" id="PS50158">
    <property type="entry name" value="ZF_CCHC"/>
    <property type="match status" value="1"/>
</dbReference>